<reference evidence="4" key="1">
    <citation type="journal article" date="2019" name="Int. J. Syst. Evol. Microbiol.">
        <title>The Global Catalogue of Microorganisms (GCM) 10K type strain sequencing project: providing services to taxonomists for standard genome sequencing and annotation.</title>
        <authorList>
            <consortium name="The Broad Institute Genomics Platform"/>
            <consortium name="The Broad Institute Genome Sequencing Center for Infectious Disease"/>
            <person name="Wu L."/>
            <person name="Ma J."/>
        </authorList>
    </citation>
    <scope>NUCLEOTIDE SEQUENCE [LARGE SCALE GENOMIC DNA]</scope>
    <source>
        <strain evidence="4">JCM 4087</strain>
    </source>
</reference>
<evidence type="ECO:0000313" key="3">
    <source>
        <dbReference type="EMBL" id="MFC5864798.1"/>
    </source>
</evidence>
<accession>A0ABW1EL42</accession>
<dbReference type="Gene3D" id="3.90.1300.10">
    <property type="entry name" value="Amidase signature (AS) domain"/>
    <property type="match status" value="1"/>
</dbReference>
<comment type="caution">
    <text evidence="3">The sequence shown here is derived from an EMBL/GenBank/DDBJ whole genome shotgun (WGS) entry which is preliminary data.</text>
</comment>
<protein>
    <submittedName>
        <fullName evidence="3">Amidase</fullName>
    </submittedName>
</protein>
<dbReference type="InterPro" id="IPR036928">
    <property type="entry name" value="AS_sf"/>
</dbReference>
<dbReference type="InterPro" id="IPR000120">
    <property type="entry name" value="Amidase"/>
</dbReference>
<dbReference type="RefSeq" id="WP_263332523.1">
    <property type="nucleotide sequence ID" value="NZ_JAGSYH010000001.1"/>
</dbReference>
<dbReference type="InterPro" id="IPR023631">
    <property type="entry name" value="Amidase_dom"/>
</dbReference>
<keyword evidence="4" id="KW-1185">Reference proteome</keyword>
<evidence type="ECO:0000313" key="4">
    <source>
        <dbReference type="Proteomes" id="UP001596091"/>
    </source>
</evidence>
<gene>
    <name evidence="3" type="ORF">ACFPT7_20995</name>
</gene>
<dbReference type="PANTHER" id="PTHR11895:SF7">
    <property type="entry name" value="GLUTAMYL-TRNA(GLN) AMIDOTRANSFERASE SUBUNIT A, MITOCHONDRIAL"/>
    <property type="match status" value="1"/>
</dbReference>
<comment type="similarity">
    <text evidence="1">Belongs to the amidase family.</text>
</comment>
<feature type="domain" description="Amidase" evidence="2">
    <location>
        <begin position="40"/>
        <end position="416"/>
    </location>
</feature>
<organism evidence="3 4">
    <name type="scientific">Acidicapsa dinghuensis</name>
    <dbReference type="NCBI Taxonomy" id="2218256"/>
    <lineage>
        <taxon>Bacteria</taxon>
        <taxon>Pseudomonadati</taxon>
        <taxon>Acidobacteriota</taxon>
        <taxon>Terriglobia</taxon>
        <taxon>Terriglobales</taxon>
        <taxon>Acidobacteriaceae</taxon>
        <taxon>Acidicapsa</taxon>
    </lineage>
</organism>
<proteinExistence type="inferred from homology"/>
<name>A0ABW1EL42_9BACT</name>
<dbReference type="EMBL" id="JBHSPH010000010">
    <property type="protein sequence ID" value="MFC5864798.1"/>
    <property type="molecule type" value="Genomic_DNA"/>
</dbReference>
<dbReference type="Proteomes" id="UP001596091">
    <property type="component" value="Unassembled WGS sequence"/>
</dbReference>
<sequence>MAHDKKAAIEDLVNTAFSLSNGGANRNTYLWQEQSWTFSEVRRIASMPADTSTIFADGHEPLWGIPVSVKDCFDLAGAPTTCGTRFYEALHGSAAADSWLVEKLRAAGAVIIGKTHLHPLAYGITGENAEFGDCVQPGDPDNLTGGSSSGAAASVLEGSAMAAIGTDTGGSVRVPAALCGLAGYRASLGRGDWRGGAHLAQSFDTMGWLFADLEDAPLLGSFFAPQSETTTAEQDSLPKRFAIVHDEFFSDCDPEVLEGLRLCRAELEFLGLRAETVNVPWWNDSCEIYSTIQAWEAARIHAGYYAEFGPAIQQRLEWGASISDDEITRLRKRHTEFRERMDMLLADHELLLMPAAPVAKLTVGADHSQTRARLLRYTTPVSLAGMPAITIPFSKEHCKTGGMQLAAAREDDSRLLQLAARMGSARKAQ</sequence>
<dbReference type="PANTHER" id="PTHR11895">
    <property type="entry name" value="TRANSAMIDASE"/>
    <property type="match status" value="1"/>
</dbReference>
<dbReference type="Pfam" id="PF01425">
    <property type="entry name" value="Amidase"/>
    <property type="match status" value="1"/>
</dbReference>
<evidence type="ECO:0000256" key="1">
    <source>
        <dbReference type="ARBA" id="ARBA00009199"/>
    </source>
</evidence>
<evidence type="ECO:0000259" key="2">
    <source>
        <dbReference type="Pfam" id="PF01425"/>
    </source>
</evidence>
<dbReference type="SUPFAM" id="SSF75304">
    <property type="entry name" value="Amidase signature (AS) enzymes"/>
    <property type="match status" value="1"/>
</dbReference>